<dbReference type="InterPro" id="IPR002423">
    <property type="entry name" value="Cpn60/GroEL/TCP-1"/>
</dbReference>
<comment type="similarity">
    <text evidence="1 3 4">Belongs to the chaperonin (HSP60) family.</text>
</comment>
<evidence type="ECO:0000313" key="7">
    <source>
        <dbReference type="Proteomes" id="UP000034050"/>
    </source>
</evidence>
<dbReference type="EC" id="5.6.1.7" evidence="3"/>
<comment type="caution">
    <text evidence="6">The sequence shown here is derived from an EMBL/GenBank/DDBJ whole genome shotgun (WGS) entry which is preliminary data.</text>
</comment>
<dbReference type="SUPFAM" id="SSF48592">
    <property type="entry name" value="GroEL equatorial domain-like"/>
    <property type="match status" value="1"/>
</dbReference>
<sequence>MAKQLKFAEDARQALVRGVNILAKAVVTTLGPKGRNVALDKKWGAPNVVHDGVTVAKEVDLEDAFENMGAQLIKEAASKTNDVAGDGTTTATLLAQAIINSGFKNVTAGANPMILKQGMEKGVEVVVSEVKKMAKTVKDTDVAKVATISAQDEKIGALIAEALQKVGKDGVVTVEEGKGLAMEIEYKEGMEFDKGYASAYFVTNADKMEAEIDDPYLLITDKKISSIQDLLPFLENFVKVSKNLVVIADEIDGEALATLVVNKLRGTFNVLAVKAPGFGDRRKEMLEDIAVLTGGTVISEDTGRKFDSVKVEDCGRADKVWADKENCRIIGGKGQPAALKARISQIRRAIEETTSDFDKEKLQERLAKLAGGVAVINVGAATEVELKDKKERVNDAVAATKAALEEGIVPGGGVTLLKARKALLKLRENLTLTDEKIGVDILYQSLAEPVRWIAKNAGADDGWVMKTVEESKAVDYGFDAMTMQFRSMLEAGILDPAKVTRSAVQNAASIGMMVLTTECLITDIPEKKEAPAGGMPGGMGGMGGMDY</sequence>
<dbReference type="GO" id="GO:0140662">
    <property type="term" value="F:ATP-dependent protein folding chaperone"/>
    <property type="evidence" value="ECO:0007669"/>
    <property type="project" value="InterPro"/>
</dbReference>
<dbReference type="NCBIfam" id="NF009488">
    <property type="entry name" value="PRK12850.1"/>
    <property type="match status" value="1"/>
</dbReference>
<evidence type="ECO:0000256" key="5">
    <source>
        <dbReference type="RuleBase" id="RU000419"/>
    </source>
</evidence>
<dbReference type="GO" id="GO:0051082">
    <property type="term" value="F:unfolded protein binding"/>
    <property type="evidence" value="ECO:0007669"/>
    <property type="project" value="UniProtKB-UniRule"/>
</dbReference>
<dbReference type="Gene3D" id="3.50.7.10">
    <property type="entry name" value="GroEL"/>
    <property type="match status" value="1"/>
</dbReference>
<dbReference type="NCBIfam" id="NF009489">
    <property type="entry name" value="PRK12851.1"/>
    <property type="match status" value="1"/>
</dbReference>
<dbReference type="PANTHER" id="PTHR45633">
    <property type="entry name" value="60 KDA HEAT SHOCK PROTEIN, MITOCHONDRIAL"/>
    <property type="match status" value="1"/>
</dbReference>
<dbReference type="PATRIC" id="fig|1618446.3.peg.1446"/>
<dbReference type="InterPro" id="IPR001844">
    <property type="entry name" value="Cpn60/GroEL"/>
</dbReference>
<keyword evidence="2 3" id="KW-0143">Chaperone</keyword>
<feature type="binding site" evidence="3">
    <location>
        <begin position="29"/>
        <end position="32"/>
    </location>
    <ligand>
        <name>ATP</name>
        <dbReference type="ChEBI" id="CHEBI:30616"/>
    </ligand>
</feature>
<dbReference type="Gene3D" id="3.30.260.10">
    <property type="entry name" value="TCP-1-like chaperonin intermediate domain"/>
    <property type="match status" value="1"/>
</dbReference>
<comment type="subunit">
    <text evidence="3 5">Forms a cylinder of 14 subunits composed of two heptameric rings stacked back-to-back. Interacts with the co-chaperonin GroES.</text>
</comment>
<dbReference type="GO" id="GO:0042026">
    <property type="term" value="P:protein refolding"/>
    <property type="evidence" value="ECO:0007669"/>
    <property type="project" value="UniProtKB-UniRule"/>
</dbReference>
<name>A0A0G1EPP9_9BACT</name>
<dbReference type="InterPro" id="IPR027413">
    <property type="entry name" value="GROEL-like_equatorial_sf"/>
</dbReference>
<comment type="function">
    <text evidence="3 5">Together with its co-chaperonin GroES, plays an essential role in assisting protein folding. The GroEL-GroES system forms a nano-cage that allows encapsulation of the non-native substrate proteins and provides a physical environment optimized to promote and accelerate protein folding.</text>
</comment>
<proteinExistence type="inferred from homology"/>
<dbReference type="AlphaFoldDB" id="A0A0G1EPP9"/>
<feature type="binding site" evidence="3">
    <location>
        <begin position="86"/>
        <end position="90"/>
    </location>
    <ligand>
        <name>ATP</name>
        <dbReference type="ChEBI" id="CHEBI:30616"/>
    </ligand>
</feature>
<dbReference type="Proteomes" id="UP000034050">
    <property type="component" value="Unassembled WGS sequence"/>
</dbReference>
<dbReference type="NCBIfam" id="NF009487">
    <property type="entry name" value="PRK12849.1"/>
    <property type="match status" value="1"/>
</dbReference>
<keyword evidence="3" id="KW-0547">Nucleotide-binding</keyword>
<dbReference type="SUPFAM" id="SSF52029">
    <property type="entry name" value="GroEL apical domain-like"/>
    <property type="match status" value="1"/>
</dbReference>
<dbReference type="InterPro" id="IPR027409">
    <property type="entry name" value="GroEL-like_apical_dom_sf"/>
</dbReference>
<comment type="caution">
    <text evidence="3">Lacks conserved residue(s) required for the propagation of feature annotation.</text>
</comment>
<accession>A0A0G1EPP9</accession>
<dbReference type="FunFam" id="3.50.7.10:FF:000001">
    <property type="entry name" value="60 kDa chaperonin"/>
    <property type="match status" value="1"/>
</dbReference>
<dbReference type="InterPro" id="IPR027410">
    <property type="entry name" value="TCP-1-like_intermed_sf"/>
</dbReference>
<keyword evidence="3" id="KW-0067">ATP-binding</keyword>
<evidence type="ECO:0000256" key="3">
    <source>
        <dbReference type="HAMAP-Rule" id="MF_00600"/>
    </source>
</evidence>
<reference evidence="6 7" key="1">
    <citation type="journal article" date="2015" name="Nature">
        <title>rRNA introns, odd ribosomes, and small enigmatic genomes across a large radiation of phyla.</title>
        <authorList>
            <person name="Brown C.T."/>
            <person name="Hug L.A."/>
            <person name="Thomas B.C."/>
            <person name="Sharon I."/>
            <person name="Castelle C.J."/>
            <person name="Singh A."/>
            <person name="Wilkins M.J."/>
            <person name="Williams K.H."/>
            <person name="Banfield J.F."/>
        </authorList>
    </citation>
    <scope>NUCLEOTIDE SEQUENCE [LARGE SCALE GENOMIC DNA]</scope>
</reference>
<dbReference type="GO" id="GO:0005737">
    <property type="term" value="C:cytoplasm"/>
    <property type="evidence" value="ECO:0007669"/>
    <property type="project" value="UniProtKB-SubCell"/>
</dbReference>
<gene>
    <name evidence="3" type="primary">groEL</name>
    <name evidence="3" type="synonym">groL</name>
    <name evidence="6" type="ORF">UV61_C0022G0006</name>
</gene>
<dbReference type="HAMAP" id="MF_00600">
    <property type="entry name" value="CH60"/>
    <property type="match status" value="1"/>
</dbReference>
<dbReference type="NCBIfam" id="NF000592">
    <property type="entry name" value="PRK00013.1"/>
    <property type="match status" value="1"/>
</dbReference>
<protein>
    <recommendedName>
        <fullName evidence="3">Chaperonin GroEL</fullName>
        <ecNumber evidence="3">5.6.1.7</ecNumber>
    </recommendedName>
    <alternativeName>
        <fullName evidence="3">60 kDa chaperonin</fullName>
    </alternativeName>
    <alternativeName>
        <fullName evidence="3">Chaperonin-60</fullName>
        <shortName evidence="3">Cpn60</shortName>
    </alternativeName>
</protein>
<dbReference type="SUPFAM" id="SSF54849">
    <property type="entry name" value="GroEL-intermediate domain like"/>
    <property type="match status" value="1"/>
</dbReference>
<dbReference type="Gene3D" id="1.10.560.10">
    <property type="entry name" value="GroEL-like equatorial domain"/>
    <property type="match status" value="1"/>
</dbReference>
<evidence type="ECO:0000256" key="2">
    <source>
        <dbReference type="ARBA" id="ARBA00023186"/>
    </source>
</evidence>
<dbReference type="STRING" id="1618446.UV61_C0022G0006"/>
<feature type="binding site" evidence="3">
    <location>
        <position position="412"/>
    </location>
    <ligand>
        <name>ATP</name>
        <dbReference type="ChEBI" id="CHEBI:30616"/>
    </ligand>
</feature>
<dbReference type="EMBL" id="LCFD01000022">
    <property type="protein sequence ID" value="KKS85001.1"/>
    <property type="molecule type" value="Genomic_DNA"/>
</dbReference>
<organism evidence="6 7">
    <name type="scientific">Candidatus Gottesmanbacteria bacterium GW2011_GWB1_43_11</name>
    <dbReference type="NCBI Taxonomy" id="1618446"/>
    <lineage>
        <taxon>Bacteria</taxon>
        <taxon>Candidatus Gottesmaniibacteriota</taxon>
    </lineage>
</organism>
<dbReference type="Pfam" id="PF00118">
    <property type="entry name" value="Cpn60_TCP1"/>
    <property type="match status" value="1"/>
</dbReference>
<dbReference type="PRINTS" id="PR00298">
    <property type="entry name" value="CHAPERONIN60"/>
</dbReference>
<keyword evidence="3" id="KW-0413">Isomerase</keyword>
<comment type="subcellular location">
    <subcellularLocation>
        <location evidence="3">Cytoplasm</location>
    </subcellularLocation>
</comment>
<dbReference type="GO" id="GO:0016853">
    <property type="term" value="F:isomerase activity"/>
    <property type="evidence" value="ECO:0007669"/>
    <property type="project" value="UniProtKB-KW"/>
</dbReference>
<dbReference type="NCBIfam" id="TIGR02348">
    <property type="entry name" value="GroEL"/>
    <property type="match status" value="1"/>
</dbReference>
<evidence type="ECO:0000256" key="4">
    <source>
        <dbReference type="RuleBase" id="RU000418"/>
    </source>
</evidence>
<dbReference type="CDD" id="cd03344">
    <property type="entry name" value="GroEL"/>
    <property type="match status" value="1"/>
</dbReference>
<evidence type="ECO:0000313" key="6">
    <source>
        <dbReference type="EMBL" id="KKS85001.1"/>
    </source>
</evidence>
<feature type="binding site" evidence="3">
    <location>
        <position position="495"/>
    </location>
    <ligand>
        <name>ATP</name>
        <dbReference type="ChEBI" id="CHEBI:30616"/>
    </ligand>
</feature>
<evidence type="ECO:0000256" key="1">
    <source>
        <dbReference type="ARBA" id="ARBA00006607"/>
    </source>
</evidence>
<keyword evidence="3" id="KW-0963">Cytoplasm</keyword>
<dbReference type="GO" id="GO:0005524">
    <property type="term" value="F:ATP binding"/>
    <property type="evidence" value="ECO:0007669"/>
    <property type="project" value="UniProtKB-UniRule"/>
</dbReference>